<evidence type="ECO:0000313" key="2">
    <source>
        <dbReference type="Proteomes" id="UP001305414"/>
    </source>
</evidence>
<protein>
    <submittedName>
        <fullName evidence="1">Uncharacterized protein</fullName>
    </submittedName>
</protein>
<dbReference type="EMBL" id="JAWHQM010000060">
    <property type="protein sequence ID" value="KAK5635955.1"/>
    <property type="molecule type" value="Genomic_DNA"/>
</dbReference>
<proteinExistence type="predicted"/>
<keyword evidence="2" id="KW-1185">Reference proteome</keyword>
<accession>A0AAN7UN79</accession>
<sequence length="106" mass="11583">MTYAGRSPGWLAEIYITYRVNANRGTEKVGESRRQTGWQDVVLYLVVNSVVKVVGVFISVSPDGTEPFPEFFGTLGDFLFGLGGQQPGEDCSDIFHDADGIDDACE</sequence>
<dbReference type="AlphaFoldDB" id="A0AAN7UN79"/>
<name>A0AAN7UN79_9PEZI</name>
<comment type="caution">
    <text evidence="1">The sequence shown here is derived from an EMBL/GenBank/DDBJ whole genome shotgun (WGS) entry which is preliminary data.</text>
</comment>
<reference evidence="1 2" key="1">
    <citation type="submission" date="2023-10" db="EMBL/GenBank/DDBJ databases">
        <title>Draft genome sequence of Xylaria bambusicola isolate GMP-LS, the root and basal stem rot pathogen of sugarcane in Indonesia.</title>
        <authorList>
            <person name="Selvaraj P."/>
            <person name="Muralishankar V."/>
            <person name="Muruganantham S."/>
            <person name="Sp S."/>
            <person name="Haryani S."/>
            <person name="Lau K.J.X."/>
            <person name="Naqvi N.I."/>
        </authorList>
    </citation>
    <scope>NUCLEOTIDE SEQUENCE [LARGE SCALE GENOMIC DNA]</scope>
    <source>
        <strain evidence="1">GMP-LS</strain>
    </source>
</reference>
<dbReference type="Proteomes" id="UP001305414">
    <property type="component" value="Unassembled WGS sequence"/>
</dbReference>
<evidence type="ECO:0000313" key="1">
    <source>
        <dbReference type="EMBL" id="KAK5635955.1"/>
    </source>
</evidence>
<organism evidence="1 2">
    <name type="scientific">Xylaria bambusicola</name>
    <dbReference type="NCBI Taxonomy" id="326684"/>
    <lineage>
        <taxon>Eukaryota</taxon>
        <taxon>Fungi</taxon>
        <taxon>Dikarya</taxon>
        <taxon>Ascomycota</taxon>
        <taxon>Pezizomycotina</taxon>
        <taxon>Sordariomycetes</taxon>
        <taxon>Xylariomycetidae</taxon>
        <taxon>Xylariales</taxon>
        <taxon>Xylariaceae</taxon>
        <taxon>Xylaria</taxon>
    </lineage>
</organism>
<gene>
    <name evidence="1" type="ORF">RRF57_011667</name>
</gene>